<sequence length="54" mass="5876">MNWRKSSFSQSSGNCVEVRQDLNALRDSKNPAGPALSADLPQLLATIKSGKLHH</sequence>
<evidence type="ECO:0000313" key="3">
    <source>
        <dbReference type="Proteomes" id="UP000295444"/>
    </source>
</evidence>
<feature type="domain" description="DUF397" evidence="1">
    <location>
        <begin position="2"/>
        <end position="37"/>
    </location>
</feature>
<evidence type="ECO:0000313" key="2">
    <source>
        <dbReference type="EMBL" id="TDQ01091.1"/>
    </source>
</evidence>
<dbReference type="EMBL" id="SNXZ01000002">
    <property type="protein sequence ID" value="TDQ01091.1"/>
    <property type="molecule type" value="Genomic_DNA"/>
</dbReference>
<gene>
    <name evidence="2" type="ORF">EV186_102958</name>
</gene>
<dbReference type="AlphaFoldDB" id="A0A4V3CZU6"/>
<organism evidence="2 3">
    <name type="scientific">Labedaea rhizosphaerae</name>
    <dbReference type="NCBI Taxonomy" id="598644"/>
    <lineage>
        <taxon>Bacteria</taxon>
        <taxon>Bacillati</taxon>
        <taxon>Actinomycetota</taxon>
        <taxon>Actinomycetes</taxon>
        <taxon>Pseudonocardiales</taxon>
        <taxon>Pseudonocardiaceae</taxon>
        <taxon>Labedaea</taxon>
    </lineage>
</organism>
<accession>A0A4V3CZU6</accession>
<dbReference type="Pfam" id="PF04149">
    <property type="entry name" value="DUF397"/>
    <property type="match status" value="1"/>
</dbReference>
<comment type="caution">
    <text evidence="2">The sequence shown here is derived from an EMBL/GenBank/DDBJ whole genome shotgun (WGS) entry which is preliminary data.</text>
</comment>
<proteinExistence type="predicted"/>
<dbReference type="RefSeq" id="WP_133849711.1">
    <property type="nucleotide sequence ID" value="NZ_SNXZ01000002.1"/>
</dbReference>
<dbReference type="OrthoDB" id="3696856at2"/>
<keyword evidence="3" id="KW-1185">Reference proteome</keyword>
<reference evidence="2 3" key="1">
    <citation type="submission" date="2019-03" db="EMBL/GenBank/DDBJ databases">
        <title>Genomic Encyclopedia of Type Strains, Phase IV (KMG-IV): sequencing the most valuable type-strain genomes for metagenomic binning, comparative biology and taxonomic classification.</title>
        <authorList>
            <person name="Goeker M."/>
        </authorList>
    </citation>
    <scope>NUCLEOTIDE SEQUENCE [LARGE SCALE GENOMIC DNA]</scope>
    <source>
        <strain evidence="2 3">DSM 45361</strain>
    </source>
</reference>
<dbReference type="Proteomes" id="UP000295444">
    <property type="component" value="Unassembled WGS sequence"/>
</dbReference>
<protein>
    <submittedName>
        <fullName evidence="2">Uncharacterized protein DUF397</fullName>
    </submittedName>
</protein>
<name>A0A4V3CZU6_LABRH</name>
<dbReference type="InterPro" id="IPR007278">
    <property type="entry name" value="DUF397"/>
</dbReference>
<evidence type="ECO:0000259" key="1">
    <source>
        <dbReference type="Pfam" id="PF04149"/>
    </source>
</evidence>